<evidence type="ECO:0000256" key="1">
    <source>
        <dbReference type="ARBA" id="ARBA00006405"/>
    </source>
</evidence>
<feature type="region of interest" description="Disordered" evidence="2">
    <location>
        <begin position="194"/>
        <end position="217"/>
    </location>
</feature>
<dbReference type="Pfam" id="PF08577">
    <property type="entry name" value="PI31_Prot_C"/>
    <property type="match status" value="1"/>
</dbReference>
<proteinExistence type="inferred from homology"/>
<dbReference type="AlphaFoldDB" id="G0WFN9"/>
<protein>
    <recommendedName>
        <fullName evidence="3">PI31 proteasome regulator C-terminal domain-containing protein</fullName>
    </recommendedName>
</protein>
<evidence type="ECO:0000313" key="4">
    <source>
        <dbReference type="EMBL" id="CCD26600.1"/>
    </source>
</evidence>
<name>G0WFN9_NAUDC</name>
<accession>G0WFN9</accession>
<gene>
    <name evidence="4" type="primary">NDAI0I00310</name>
    <name evidence="4" type="ordered locus">NDAI_0I00310</name>
</gene>
<feature type="compositionally biased region" description="Gly residues" evidence="2">
    <location>
        <begin position="358"/>
        <end position="368"/>
    </location>
</feature>
<feature type="compositionally biased region" description="Polar residues" evidence="2">
    <location>
        <begin position="194"/>
        <end position="203"/>
    </location>
</feature>
<dbReference type="KEGG" id="ndi:NDAI_0I00310"/>
<dbReference type="HOGENOM" id="CLU_752455_0_0_1"/>
<keyword evidence="5" id="KW-1185">Reference proteome</keyword>
<dbReference type="EMBL" id="HE580275">
    <property type="protein sequence ID" value="CCD26600.1"/>
    <property type="molecule type" value="Genomic_DNA"/>
</dbReference>
<evidence type="ECO:0000256" key="2">
    <source>
        <dbReference type="SAM" id="MobiDB-lite"/>
    </source>
</evidence>
<dbReference type="Proteomes" id="UP000000689">
    <property type="component" value="Chromosome 9"/>
</dbReference>
<organism evidence="4 5">
    <name type="scientific">Naumovozyma dairenensis (strain ATCC 10597 / BCRC 20456 / CBS 421 / NBRC 0211 / NRRL Y-12639)</name>
    <name type="common">Saccharomyces dairenensis</name>
    <dbReference type="NCBI Taxonomy" id="1071378"/>
    <lineage>
        <taxon>Eukaryota</taxon>
        <taxon>Fungi</taxon>
        <taxon>Dikarya</taxon>
        <taxon>Ascomycota</taxon>
        <taxon>Saccharomycotina</taxon>
        <taxon>Saccharomycetes</taxon>
        <taxon>Saccharomycetales</taxon>
        <taxon>Saccharomycetaceae</taxon>
        <taxon>Naumovozyma</taxon>
    </lineage>
</organism>
<sequence>MMPESSNKKIIPIIDDKLSLTISLIFHSLSMAYDNDNNNDSEHNIPIDIIEYDKINDPVISNGLKFIKLKYKYAKHHPNSYDDNIIFTLIVTEIESNKFVSILSYQNLLTNNEKDDNANEDDDEIVSPRSAILSYSKDLKITKEQEQVNSDTTNFQYSNLNEYFKKKNISENDLKQIENNIRRKLTILPFSSSQDKGNVAVSSNDNNNKNDLLRIDNDRNMNIERRINTERSRPNNDLDLPKFEDEYEINTFKDIRSGDNKNPLLHNYGDNDLYPTGQKYPNLNDPNSLNPTAIRNKYGPDHPHFQGGMTFDPLQRNKDEIDQSENRGPGWIPGAKYDDPFGRPPPSGNTGNNLFPGSSGGNNGFGFI</sequence>
<dbReference type="STRING" id="1071378.G0WFN9"/>
<reference evidence="4 5" key="1">
    <citation type="journal article" date="2011" name="Proc. Natl. Acad. Sci. U.S.A.">
        <title>Evolutionary erosion of yeast sex chromosomes by mating-type switching accidents.</title>
        <authorList>
            <person name="Gordon J.L."/>
            <person name="Armisen D."/>
            <person name="Proux-Wera E."/>
            <person name="Oheigeartaigh S.S."/>
            <person name="Byrne K.P."/>
            <person name="Wolfe K.H."/>
        </authorList>
    </citation>
    <scope>NUCLEOTIDE SEQUENCE [LARGE SCALE GENOMIC DNA]</scope>
    <source>
        <strain evidence="5">ATCC 10597 / BCRC 20456 / CBS 421 / NBRC 0211 / NRRL Y-12639</strain>
    </source>
</reference>
<feature type="domain" description="PI31 proteasome regulator C-terminal" evidence="3">
    <location>
        <begin position="268"/>
        <end position="343"/>
    </location>
</feature>
<evidence type="ECO:0000313" key="5">
    <source>
        <dbReference type="Proteomes" id="UP000000689"/>
    </source>
</evidence>
<comment type="similarity">
    <text evidence="1">Belongs to the proteasome inhibitor PI31 family.</text>
</comment>
<dbReference type="OrthoDB" id="68090at2759"/>
<dbReference type="RefSeq" id="XP_003671843.1">
    <property type="nucleotide sequence ID" value="XM_003671795.1"/>
</dbReference>
<feature type="region of interest" description="Disordered" evidence="2">
    <location>
        <begin position="320"/>
        <end position="368"/>
    </location>
</feature>
<dbReference type="InterPro" id="IPR013886">
    <property type="entry name" value="PI31_Prot_C"/>
</dbReference>
<dbReference type="GeneID" id="11496158"/>
<evidence type="ECO:0000259" key="3">
    <source>
        <dbReference type="Pfam" id="PF08577"/>
    </source>
</evidence>